<proteinExistence type="predicted"/>
<feature type="non-terminal residue" evidence="2">
    <location>
        <position position="79"/>
    </location>
</feature>
<evidence type="ECO:0000259" key="1">
    <source>
        <dbReference type="Pfam" id="PF13276"/>
    </source>
</evidence>
<name>T0ZU34_9ZZZZ</name>
<reference evidence="2" key="1">
    <citation type="submission" date="2013-08" db="EMBL/GenBank/DDBJ databases">
        <authorList>
            <person name="Mendez C."/>
            <person name="Richter M."/>
            <person name="Ferrer M."/>
            <person name="Sanchez J."/>
        </authorList>
    </citation>
    <scope>NUCLEOTIDE SEQUENCE</scope>
</reference>
<organism evidence="2">
    <name type="scientific">mine drainage metagenome</name>
    <dbReference type="NCBI Taxonomy" id="410659"/>
    <lineage>
        <taxon>unclassified sequences</taxon>
        <taxon>metagenomes</taxon>
        <taxon>ecological metagenomes</taxon>
    </lineage>
</organism>
<reference evidence="2" key="2">
    <citation type="journal article" date="2014" name="ISME J.">
        <title>Microbial stratification in low pH oxic and suboxic macroscopic growths along an acid mine drainage.</title>
        <authorList>
            <person name="Mendez-Garcia C."/>
            <person name="Mesa V."/>
            <person name="Sprenger R.R."/>
            <person name="Richter M."/>
            <person name="Diez M.S."/>
            <person name="Solano J."/>
            <person name="Bargiela R."/>
            <person name="Golyshina O.V."/>
            <person name="Manteca A."/>
            <person name="Ramos J.L."/>
            <person name="Gallego J.R."/>
            <person name="Llorente I."/>
            <person name="Martins Dos Santos V.A."/>
            <person name="Jensen O.N."/>
            <person name="Pelaez A.I."/>
            <person name="Sanchez J."/>
            <person name="Ferrer M."/>
        </authorList>
    </citation>
    <scope>NUCLEOTIDE SEQUENCE</scope>
</reference>
<dbReference type="InterPro" id="IPR025948">
    <property type="entry name" value="HTH-like_dom"/>
</dbReference>
<dbReference type="AlphaFoldDB" id="T0ZU34"/>
<protein>
    <submittedName>
        <fullName evidence="2">Integrase catalytic region</fullName>
    </submittedName>
</protein>
<sequence length="79" mass="8933">MSERRRFDLVLSGKIVAIYRRSRGTYGSPNIHAELADDHGIRVSRKRVARLMRAAGLKGATLRRYVITTQADPKAERPV</sequence>
<feature type="domain" description="HTH-like" evidence="1">
    <location>
        <begin position="11"/>
        <end position="65"/>
    </location>
</feature>
<gene>
    <name evidence="2" type="ORF">B1A_19058</name>
</gene>
<dbReference type="Pfam" id="PF13276">
    <property type="entry name" value="HTH_21"/>
    <property type="match status" value="1"/>
</dbReference>
<comment type="caution">
    <text evidence="2">The sequence shown here is derived from an EMBL/GenBank/DDBJ whole genome shotgun (WGS) entry which is preliminary data.</text>
</comment>
<dbReference type="EMBL" id="AUZX01014058">
    <property type="protein sequence ID" value="EQD33400.1"/>
    <property type="molecule type" value="Genomic_DNA"/>
</dbReference>
<evidence type="ECO:0000313" key="2">
    <source>
        <dbReference type="EMBL" id="EQD33400.1"/>
    </source>
</evidence>
<accession>T0ZU34</accession>